<sequence length="117" mass="12805">MSEGLYNKQNLLVRGADNVLPSPHGGDDEFFDVLVRALEEVAGLQRDESPHRETDDLLLLLEENARLRKLAVQLSNLLGDLPPFSSVAPTGAADETANRSLDPETSTQWLSQALARP</sequence>
<evidence type="ECO:0000256" key="1">
    <source>
        <dbReference type="SAM" id="MobiDB-lite"/>
    </source>
</evidence>
<dbReference type="Proteomes" id="UP000243904">
    <property type="component" value="Chromosome I"/>
</dbReference>
<evidence type="ECO:0000313" key="2">
    <source>
        <dbReference type="EMBL" id="SDS24642.1"/>
    </source>
</evidence>
<reference evidence="3" key="1">
    <citation type="submission" date="2016-10" db="EMBL/GenBank/DDBJ databases">
        <authorList>
            <person name="Varghese N."/>
            <person name="Submissions S."/>
        </authorList>
    </citation>
    <scope>NUCLEOTIDE SEQUENCE [LARGE SCALE GENOMIC DNA]</scope>
    <source>
        <strain evidence="3">GAS369</strain>
    </source>
</reference>
<dbReference type="AlphaFoldDB" id="A0A1H1QMG3"/>
<evidence type="ECO:0000313" key="3">
    <source>
        <dbReference type="Proteomes" id="UP000243904"/>
    </source>
</evidence>
<dbReference type="RefSeq" id="WP_146686764.1">
    <property type="nucleotide sequence ID" value="NZ_LT629750.1"/>
</dbReference>
<gene>
    <name evidence="2" type="ORF">SAMN05444158_1459</name>
</gene>
<name>A0A1H1QMG3_9BRAD</name>
<proteinExistence type="predicted"/>
<keyword evidence="3" id="KW-1185">Reference proteome</keyword>
<feature type="region of interest" description="Disordered" evidence="1">
    <location>
        <begin position="83"/>
        <end position="117"/>
    </location>
</feature>
<organism evidence="2 3">
    <name type="scientific">Bradyrhizobium canariense</name>
    <dbReference type="NCBI Taxonomy" id="255045"/>
    <lineage>
        <taxon>Bacteria</taxon>
        <taxon>Pseudomonadati</taxon>
        <taxon>Pseudomonadota</taxon>
        <taxon>Alphaproteobacteria</taxon>
        <taxon>Hyphomicrobiales</taxon>
        <taxon>Nitrobacteraceae</taxon>
        <taxon>Bradyrhizobium</taxon>
    </lineage>
</organism>
<protein>
    <submittedName>
        <fullName evidence="2">Uncharacterized protein</fullName>
    </submittedName>
</protein>
<accession>A0A1H1QMG3</accession>
<dbReference type="EMBL" id="LT629750">
    <property type="protein sequence ID" value="SDS24642.1"/>
    <property type="molecule type" value="Genomic_DNA"/>
</dbReference>